<evidence type="ECO:0000256" key="3">
    <source>
        <dbReference type="ARBA" id="ARBA00012001"/>
    </source>
</evidence>
<evidence type="ECO:0000256" key="10">
    <source>
        <dbReference type="SAM" id="SignalP"/>
    </source>
</evidence>
<dbReference type="GO" id="GO:0006952">
    <property type="term" value="P:defense response"/>
    <property type="evidence" value="ECO:0007669"/>
    <property type="project" value="UniProtKB-KW"/>
</dbReference>
<keyword evidence="7 8" id="KW-0652">Protein synthesis inhibitor</keyword>
<proteinExistence type="evidence at transcript level"/>
<dbReference type="InterPro" id="IPR017988">
    <property type="entry name" value="Ribosome_inactivat_prot_CS"/>
</dbReference>
<feature type="chain" id="PRO_5004309311" description="rRNA N-glycosylase" evidence="10">
    <location>
        <begin position="24"/>
        <end position="317"/>
    </location>
</feature>
<dbReference type="PANTHER" id="PTHR33453:SF34">
    <property type="entry name" value="RIBOSOME-INACTIVATING PROTEIN"/>
    <property type="match status" value="1"/>
</dbReference>
<dbReference type="InterPro" id="IPR017989">
    <property type="entry name" value="Ribosome_inactivat_1/2"/>
</dbReference>
<keyword evidence="4 8" id="KW-0800">Toxin</keyword>
<dbReference type="PROSITE" id="PS00275">
    <property type="entry name" value="SHIGA_RICIN"/>
    <property type="match status" value="1"/>
</dbReference>
<dbReference type="EMBL" id="AY148091">
    <property type="protein sequence ID" value="AAN65450.1"/>
    <property type="molecule type" value="mRNA"/>
</dbReference>
<comment type="catalytic activity">
    <reaction evidence="1 8">
        <text>Endohydrolysis of the N-glycosidic bond at one specific adenosine on the 28S rRNA.</text>
        <dbReference type="EC" id="3.2.2.22"/>
    </reaction>
</comment>
<sequence length="317" mass="35125">METMRLLFLLLTIWTTVVGSTWAQQPGTDQTLLAPPTLATLDLTAAANYPPFITNMRNVLSEKDKNGKDVLLCTMKKISTTVPSPRYAYVDIKASATQTVTLAIDRTNTYVLGYRDIFGGTDRAAFFKDVYDDAKDLFPDAKGKNRIKLSYGSQYTTLGDRTKVPLGIKSLRISITAIYGEAAGTDLDKNRREFFLLALQMVAEATRFKYISDKIPTERDYDTLKVDNHMIALENGWDLLSTAIYNAKSSTTKPTKCELLKTPVSLIWLGQNEWNFNSVEEIAKVVGLLKAKGKKLSTNNDDDNNGDDCGSVVVASS</sequence>
<dbReference type="InterPro" id="IPR001574">
    <property type="entry name" value="Ribosome_inactivat_prot"/>
</dbReference>
<protein>
    <recommendedName>
        <fullName evidence="3 8">rRNA N-glycosylase</fullName>
        <ecNumber evidence="3 8">3.2.2.22</ecNumber>
    </recommendedName>
</protein>
<evidence type="ECO:0000313" key="11">
    <source>
        <dbReference type="EMBL" id="AAN65450.1"/>
    </source>
</evidence>
<feature type="region of interest" description="Disordered" evidence="9">
    <location>
        <begin position="297"/>
        <end position="317"/>
    </location>
</feature>
<dbReference type="InterPro" id="IPR036041">
    <property type="entry name" value="Ribosome-inact_prot_sf"/>
</dbReference>
<feature type="signal peptide" evidence="10">
    <location>
        <begin position="1"/>
        <end position="23"/>
    </location>
</feature>
<dbReference type="GO" id="GO:0090729">
    <property type="term" value="F:toxin activity"/>
    <property type="evidence" value="ECO:0007669"/>
    <property type="project" value="UniProtKB-KW"/>
</dbReference>
<evidence type="ECO:0000256" key="6">
    <source>
        <dbReference type="ARBA" id="ARBA00022821"/>
    </source>
</evidence>
<dbReference type="Gene3D" id="3.40.420.10">
    <property type="entry name" value="Ricin (A subunit), domain 1"/>
    <property type="match status" value="1"/>
</dbReference>
<comment type="similarity">
    <text evidence="2">Belongs to the ribosome-inactivating protein family. Type 1 RIP subfamily.</text>
</comment>
<dbReference type="EC" id="3.2.2.22" evidence="3 8"/>
<dbReference type="PANTHER" id="PTHR33453">
    <property type="match status" value="1"/>
</dbReference>
<name>Q8GV51_9CARY</name>
<dbReference type="GO" id="GO:0030598">
    <property type="term" value="F:rRNA N-glycosylase activity"/>
    <property type="evidence" value="ECO:0007669"/>
    <property type="project" value="UniProtKB-EC"/>
</dbReference>
<evidence type="ECO:0000256" key="2">
    <source>
        <dbReference type="ARBA" id="ARBA00008544"/>
    </source>
</evidence>
<dbReference type="BRENDA" id="3.2.2.22">
    <property type="organism ID" value="8134"/>
</dbReference>
<evidence type="ECO:0000256" key="7">
    <source>
        <dbReference type="ARBA" id="ARBA00023193"/>
    </source>
</evidence>
<dbReference type="Gene3D" id="4.10.470.10">
    <property type="entry name" value="Ricin (A Subunit), domain 2"/>
    <property type="match status" value="1"/>
</dbReference>
<evidence type="ECO:0000256" key="1">
    <source>
        <dbReference type="ARBA" id="ARBA00000237"/>
    </source>
</evidence>
<evidence type="ECO:0000256" key="5">
    <source>
        <dbReference type="ARBA" id="ARBA00022801"/>
    </source>
</evidence>
<dbReference type="PRINTS" id="PR00396">
    <property type="entry name" value="SHIGARICIN"/>
</dbReference>
<accession>Q8GV51</accession>
<dbReference type="SUPFAM" id="SSF56371">
    <property type="entry name" value="Ribosome inactivating proteins (RIP)"/>
    <property type="match status" value="1"/>
</dbReference>
<dbReference type="AlphaFoldDB" id="Q8GV51"/>
<keyword evidence="6 8" id="KW-0611">Plant defense</keyword>
<keyword evidence="10" id="KW-0732">Signal</keyword>
<evidence type="ECO:0000256" key="9">
    <source>
        <dbReference type="SAM" id="MobiDB-lite"/>
    </source>
</evidence>
<keyword evidence="5 8" id="KW-0378">Hydrolase</keyword>
<dbReference type="GO" id="GO:0017148">
    <property type="term" value="P:negative regulation of translation"/>
    <property type="evidence" value="ECO:0007669"/>
    <property type="project" value="UniProtKB-KW"/>
</dbReference>
<evidence type="ECO:0000256" key="4">
    <source>
        <dbReference type="ARBA" id="ARBA00022656"/>
    </source>
</evidence>
<dbReference type="InterPro" id="IPR016139">
    <property type="entry name" value="Ribosome_inactivat_prot_sub2"/>
</dbReference>
<organism evidence="11">
    <name type="scientific">Mirabilis expansa</name>
    <dbReference type="NCBI Taxonomy" id="213308"/>
    <lineage>
        <taxon>Eukaryota</taxon>
        <taxon>Viridiplantae</taxon>
        <taxon>Streptophyta</taxon>
        <taxon>Embryophyta</taxon>
        <taxon>Tracheophyta</taxon>
        <taxon>Spermatophyta</taxon>
        <taxon>Magnoliopsida</taxon>
        <taxon>eudicotyledons</taxon>
        <taxon>Gunneridae</taxon>
        <taxon>Pentapetalae</taxon>
        <taxon>Caryophyllales</taxon>
        <taxon>Nyctaginaceae</taxon>
        <taxon>Mirabilis</taxon>
    </lineage>
</organism>
<evidence type="ECO:0000256" key="8">
    <source>
        <dbReference type="RuleBase" id="RU004915"/>
    </source>
</evidence>
<dbReference type="Pfam" id="PF00161">
    <property type="entry name" value="RIP"/>
    <property type="match status" value="1"/>
</dbReference>
<dbReference type="InterPro" id="IPR016138">
    <property type="entry name" value="Ribosome_inactivat_prot_sub1"/>
</dbReference>
<reference evidence="11" key="1">
    <citation type="submission" date="2002-09" db="EMBL/GenBank/DDBJ databases">
        <title>Cloning, characterization and induction of ME1, a type I ribosome-inactivating protein from Mirabilis expansa.</title>
        <authorList>
            <person name="Vepachedu R.S."/>
            <person name="Bais H.P."/>
            <person name="Vivanco J.M."/>
        </authorList>
    </citation>
    <scope>NUCLEOTIDE SEQUENCE</scope>
</reference>